<organism evidence="6 7">
    <name type="scientific">Zingiber officinale</name>
    <name type="common">Ginger</name>
    <name type="synonym">Amomum zingiber</name>
    <dbReference type="NCBI Taxonomy" id="94328"/>
    <lineage>
        <taxon>Eukaryota</taxon>
        <taxon>Viridiplantae</taxon>
        <taxon>Streptophyta</taxon>
        <taxon>Embryophyta</taxon>
        <taxon>Tracheophyta</taxon>
        <taxon>Spermatophyta</taxon>
        <taxon>Magnoliopsida</taxon>
        <taxon>Liliopsida</taxon>
        <taxon>Zingiberales</taxon>
        <taxon>Zingiberaceae</taxon>
        <taxon>Zingiber</taxon>
    </lineage>
</organism>
<comment type="function">
    <text evidence="3">Binds double-stranded RNA.</text>
</comment>
<sequence length="375" mass="41723">MHKSRLQELCQRQQWSLPEYATSHDGPAHNFRFSATVTVNGSSFHSPDLSRTSKEAQNKAALVAFEQLSDVVPQSPPVDLPPPPTPAPALPIDLVALMSLFGDQQDDGIMYKNLLQELVQKEGLPMPEYNTTRYGESHVPTFSVTVEIKGKLFQGDAAKTKRQAETNAAKIAYSYLYQSKLRFSPSNMSFYGFSVGAVWMVVIPTHTILKLLFSCLVRNFNSITPGQNMMLIELQLILAMSRIKNLQVPLQLKKFCKMSMILWRSKGIPVLVRMENNPFKISLNLAAQDHPTVLTAPLVITSQALTVNFPCREAVAQCCAIGSKFILAKLTWFCLKVESFYPSAMIAGSPSVWTSKIHQGNCSLGSRPCHVITMR</sequence>
<dbReference type="PANTHER" id="PTHR46031:SF26">
    <property type="entry name" value="DOUBLE-STRANDED RNA-BINDING PROTEIN 2"/>
    <property type="match status" value="1"/>
</dbReference>
<evidence type="ECO:0000256" key="1">
    <source>
        <dbReference type="ARBA" id="ARBA00022737"/>
    </source>
</evidence>
<gene>
    <name evidence="6" type="ORF">ZIOFF_019063</name>
</gene>
<dbReference type="PANTHER" id="PTHR46031">
    <property type="match status" value="1"/>
</dbReference>
<dbReference type="PROSITE" id="PS50137">
    <property type="entry name" value="DS_RBD"/>
    <property type="match status" value="2"/>
</dbReference>
<dbReference type="AlphaFoldDB" id="A0A8J5H920"/>
<dbReference type="Pfam" id="PF00035">
    <property type="entry name" value="dsrm"/>
    <property type="match status" value="2"/>
</dbReference>
<evidence type="ECO:0000256" key="3">
    <source>
        <dbReference type="ARBA" id="ARBA00037597"/>
    </source>
</evidence>
<dbReference type="Gene3D" id="3.30.160.20">
    <property type="match status" value="2"/>
</dbReference>
<proteinExistence type="predicted"/>
<accession>A0A8J5H920</accession>
<feature type="domain" description="DRBM" evidence="5">
    <location>
        <begin position="1"/>
        <end position="70"/>
    </location>
</feature>
<protein>
    <recommendedName>
        <fullName evidence="5">DRBM domain-containing protein</fullName>
    </recommendedName>
</protein>
<keyword evidence="1" id="KW-0677">Repeat</keyword>
<evidence type="ECO:0000313" key="6">
    <source>
        <dbReference type="EMBL" id="KAG6521929.1"/>
    </source>
</evidence>
<reference evidence="6 7" key="1">
    <citation type="submission" date="2020-08" db="EMBL/GenBank/DDBJ databases">
        <title>Plant Genome Project.</title>
        <authorList>
            <person name="Zhang R.-G."/>
        </authorList>
    </citation>
    <scope>NUCLEOTIDE SEQUENCE [LARGE SCALE GENOMIC DNA]</scope>
    <source>
        <tissue evidence="6">Rhizome</tissue>
    </source>
</reference>
<keyword evidence="2 4" id="KW-0694">RNA-binding</keyword>
<evidence type="ECO:0000313" key="7">
    <source>
        <dbReference type="Proteomes" id="UP000734854"/>
    </source>
</evidence>
<dbReference type="GO" id="GO:0003723">
    <property type="term" value="F:RNA binding"/>
    <property type="evidence" value="ECO:0007669"/>
    <property type="project" value="UniProtKB-UniRule"/>
</dbReference>
<dbReference type="Proteomes" id="UP000734854">
    <property type="component" value="Unassembled WGS sequence"/>
</dbReference>
<dbReference type="SMART" id="SM00358">
    <property type="entry name" value="DSRM"/>
    <property type="match status" value="2"/>
</dbReference>
<evidence type="ECO:0000259" key="5">
    <source>
        <dbReference type="PROSITE" id="PS50137"/>
    </source>
</evidence>
<evidence type="ECO:0000256" key="2">
    <source>
        <dbReference type="ARBA" id="ARBA00022884"/>
    </source>
</evidence>
<feature type="domain" description="DRBM" evidence="5">
    <location>
        <begin position="110"/>
        <end position="178"/>
    </location>
</feature>
<dbReference type="InterPro" id="IPR014720">
    <property type="entry name" value="dsRBD_dom"/>
</dbReference>
<evidence type="ECO:0000256" key="4">
    <source>
        <dbReference type="PROSITE-ProRule" id="PRU00266"/>
    </source>
</evidence>
<keyword evidence="7" id="KW-1185">Reference proteome</keyword>
<dbReference type="SUPFAM" id="SSF54768">
    <property type="entry name" value="dsRNA-binding domain-like"/>
    <property type="match status" value="2"/>
</dbReference>
<comment type="caution">
    <text evidence="6">The sequence shown here is derived from an EMBL/GenBank/DDBJ whole genome shotgun (WGS) entry which is preliminary data.</text>
</comment>
<dbReference type="EMBL" id="JACMSC010000005">
    <property type="protein sequence ID" value="KAG6521929.1"/>
    <property type="molecule type" value="Genomic_DNA"/>
</dbReference>
<name>A0A8J5H920_ZINOF</name>